<dbReference type="VEuPathDB" id="CryptoDB:Vbra_19991"/>
<feature type="compositionally biased region" description="Gly residues" evidence="2">
    <location>
        <begin position="577"/>
        <end position="610"/>
    </location>
</feature>
<dbReference type="GO" id="GO:0010494">
    <property type="term" value="C:cytoplasmic stress granule"/>
    <property type="evidence" value="ECO:0007669"/>
    <property type="project" value="TreeGrafter"/>
</dbReference>
<feature type="region of interest" description="Disordered" evidence="2">
    <location>
        <begin position="501"/>
        <end position="651"/>
    </location>
</feature>
<dbReference type="Pfam" id="PF00013">
    <property type="entry name" value="KH_1"/>
    <property type="match status" value="1"/>
</dbReference>
<reference evidence="4 5" key="1">
    <citation type="submission" date="2014-11" db="EMBL/GenBank/DDBJ databases">
        <authorList>
            <person name="Zhu J."/>
            <person name="Qi W."/>
            <person name="Song R."/>
        </authorList>
    </citation>
    <scope>NUCLEOTIDE SEQUENCE [LARGE SCALE GENOMIC DNA]</scope>
</reference>
<dbReference type="GO" id="GO:0051028">
    <property type="term" value="P:mRNA transport"/>
    <property type="evidence" value="ECO:0007669"/>
    <property type="project" value="TreeGrafter"/>
</dbReference>
<feature type="compositionally biased region" description="Low complexity" evidence="2">
    <location>
        <begin position="224"/>
        <end position="233"/>
    </location>
</feature>
<dbReference type="GO" id="GO:0048513">
    <property type="term" value="P:animal organ development"/>
    <property type="evidence" value="ECO:0007669"/>
    <property type="project" value="TreeGrafter"/>
</dbReference>
<evidence type="ECO:0000313" key="4">
    <source>
        <dbReference type="EMBL" id="CEL91788.1"/>
    </source>
</evidence>
<dbReference type="InterPro" id="IPR036612">
    <property type="entry name" value="KH_dom_type_1_sf"/>
</dbReference>
<feature type="compositionally biased region" description="Polar residues" evidence="2">
    <location>
        <begin position="536"/>
        <end position="550"/>
    </location>
</feature>
<evidence type="ECO:0000256" key="2">
    <source>
        <dbReference type="SAM" id="MobiDB-lite"/>
    </source>
</evidence>
<dbReference type="GO" id="GO:0043488">
    <property type="term" value="P:regulation of mRNA stability"/>
    <property type="evidence" value="ECO:0007669"/>
    <property type="project" value="TreeGrafter"/>
</dbReference>
<evidence type="ECO:0000256" key="1">
    <source>
        <dbReference type="PROSITE-ProRule" id="PRU00117"/>
    </source>
</evidence>
<dbReference type="PROSITE" id="PS50084">
    <property type="entry name" value="KH_TYPE_1"/>
    <property type="match status" value="1"/>
</dbReference>
<sequence length="685" mass="74523">MESSTKFEVNLDLEGGALSGSGSSTPTYPASTRTRDRWYAVTVEDLPSDNTVLVRFEGDVWAEREVSGTSIRRASDPAIATQHLQPNEGDCVEVSFPSSPESPPYWQKGVLQNIKNGFYFVSFDGSPALIVEKDRLRPLNAMERVDWSKIQRRSREVPEILHHWLDTEEARGKLDQIAAKAGLLRILVKHAPITGGGHRGDHHKRVGQARIVTMATDNHAPERSGASHGGSEASGKDNGGKEGGVGAATSGSGSQGSGGSTREVPILVLLGFPKALDRGLMMLDIHMNHLAHIQKHNHSRALQLKALETRRTKYEESEQLEFEVAESMVGMHIGKNGEHIKQIQSDFEVDIRVLDPVDGMAKVRIFGPSQDTLERARAAFEFVSEHVTLTKDEFMWLNPPRPRDDDGSPPYGGGGGRGERPFRRMHYHNKGRVSEREVAETSGIFKMTYHPDRCSYELCGKRANVSLAKMMIETHLQYREVYSDMERDLFQIDEEMEQVNRQFGLTGKPPRGRTRFPRDQHRLRPIYSTGPDRSPTLDQSPNPDHFQQQGYPHPHPRPPPNKNRHPGWPSKDTDLAGGSGGGWGPQGGPHDGAGQQRGGGGGGYRGGRGRGLVATRGNGSGGVAGGGRGRGNGNGNNSGGGHRTQDSAAADVCGAADGQHDTAASQASAASSTKQKYIPKASAAK</sequence>
<dbReference type="PhylomeDB" id="A0A0G4E989"/>
<dbReference type="InParanoid" id="A0A0G4E989"/>
<feature type="compositionally biased region" description="Gly residues" evidence="2">
    <location>
        <begin position="618"/>
        <end position="642"/>
    </location>
</feature>
<dbReference type="Gene3D" id="2.30.30.140">
    <property type="match status" value="1"/>
</dbReference>
<dbReference type="PANTHER" id="PTHR10603">
    <property type="entry name" value="FRAGILE X MENTAL RETARDATION SYNDROME-RELATED PROTEIN"/>
    <property type="match status" value="1"/>
</dbReference>
<dbReference type="AlphaFoldDB" id="A0A0G4E989"/>
<dbReference type="EMBL" id="CDMY01000022">
    <property type="protein sequence ID" value="CEL91788.1"/>
    <property type="molecule type" value="Genomic_DNA"/>
</dbReference>
<proteinExistence type="predicted"/>
<dbReference type="OrthoDB" id="448545at2759"/>
<dbReference type="InterPro" id="IPR040148">
    <property type="entry name" value="FMR1"/>
</dbReference>
<dbReference type="SMART" id="SM00322">
    <property type="entry name" value="KH"/>
    <property type="match status" value="1"/>
</dbReference>
<evidence type="ECO:0000259" key="3">
    <source>
        <dbReference type="SMART" id="SM00322"/>
    </source>
</evidence>
<dbReference type="GO" id="GO:0045727">
    <property type="term" value="P:positive regulation of translation"/>
    <property type="evidence" value="ECO:0007669"/>
    <property type="project" value="TreeGrafter"/>
</dbReference>
<keyword evidence="1" id="KW-0694">RNA-binding</keyword>
<gene>
    <name evidence="4" type="ORF">Vbra_19991</name>
</gene>
<dbReference type="CDD" id="cd00105">
    <property type="entry name" value="KH-I"/>
    <property type="match status" value="1"/>
</dbReference>
<dbReference type="GO" id="GO:0005634">
    <property type="term" value="C:nucleus"/>
    <property type="evidence" value="ECO:0007669"/>
    <property type="project" value="TreeGrafter"/>
</dbReference>
<feature type="region of interest" description="Disordered" evidence="2">
    <location>
        <begin position="217"/>
        <end position="260"/>
    </location>
</feature>
<dbReference type="SUPFAM" id="SSF54791">
    <property type="entry name" value="Eukaryotic type KH-domain (KH-domain type I)"/>
    <property type="match status" value="1"/>
</dbReference>
<dbReference type="GO" id="GO:0003730">
    <property type="term" value="F:mRNA 3'-UTR binding"/>
    <property type="evidence" value="ECO:0007669"/>
    <property type="project" value="TreeGrafter"/>
</dbReference>
<keyword evidence="5" id="KW-1185">Reference proteome</keyword>
<feature type="region of interest" description="Disordered" evidence="2">
    <location>
        <begin position="1"/>
        <end position="31"/>
    </location>
</feature>
<evidence type="ECO:0000313" key="5">
    <source>
        <dbReference type="Proteomes" id="UP000041254"/>
    </source>
</evidence>
<dbReference type="Gene3D" id="3.30.1370.10">
    <property type="entry name" value="K Homology domain, type 1"/>
    <property type="match status" value="1"/>
</dbReference>
<organism evidence="4 5">
    <name type="scientific">Vitrella brassicaformis (strain CCMP3155)</name>
    <dbReference type="NCBI Taxonomy" id="1169540"/>
    <lineage>
        <taxon>Eukaryota</taxon>
        <taxon>Sar</taxon>
        <taxon>Alveolata</taxon>
        <taxon>Colpodellida</taxon>
        <taxon>Vitrellaceae</taxon>
        <taxon>Vitrella</taxon>
    </lineage>
</organism>
<feature type="compositionally biased region" description="Low complexity" evidence="2">
    <location>
        <begin position="664"/>
        <end position="676"/>
    </location>
</feature>
<feature type="domain" description="K Homology" evidence="3">
    <location>
        <begin position="316"/>
        <end position="388"/>
    </location>
</feature>
<dbReference type="InterPro" id="IPR004087">
    <property type="entry name" value="KH_dom"/>
</dbReference>
<feature type="region of interest" description="Disordered" evidence="2">
    <location>
        <begin position="398"/>
        <end position="423"/>
    </location>
</feature>
<name>A0A0G4E989_VITBC</name>
<dbReference type="InterPro" id="IPR004088">
    <property type="entry name" value="KH_dom_type_1"/>
</dbReference>
<dbReference type="PANTHER" id="PTHR10603:SF7">
    <property type="entry name" value="FRAGILE X MESSENGER RIBONUCLEOPROTEIN 1 HOMOLOG"/>
    <property type="match status" value="1"/>
</dbReference>
<dbReference type="OMA" id="SNEHEAC"/>
<dbReference type="GO" id="GO:0045182">
    <property type="term" value="F:translation regulator activity"/>
    <property type="evidence" value="ECO:0007669"/>
    <property type="project" value="TreeGrafter"/>
</dbReference>
<feature type="region of interest" description="Disordered" evidence="2">
    <location>
        <begin position="664"/>
        <end position="685"/>
    </location>
</feature>
<protein>
    <recommendedName>
        <fullName evidence="3">K Homology domain-containing protein</fullName>
    </recommendedName>
</protein>
<accession>A0A0G4E989</accession>
<dbReference type="Proteomes" id="UP000041254">
    <property type="component" value="Unassembled WGS sequence"/>
</dbReference>